<keyword evidence="2" id="KW-1185">Reference proteome</keyword>
<dbReference type="Proteomes" id="UP000326950">
    <property type="component" value="Unassembled WGS sequence"/>
</dbReference>
<sequence>MSIEVKSLNGQWTGVYTVDNSNGTSNGESDFVLSIESDPTDSTRARINGQGSDDAGSFAMTGTLDSNDLINLQKNYSTHGWAYAGKLDRASSVLHGSWGDARNGQIGFFAFHQVNDDDVVSARERIWRTNGRWKGTYSGAREDIRWPCEFDLTALPGNKDEQLAIVGKGTDNAGGFSIKGTVMSTHQVVFVKQYRGHSWIYRGELDEDGSVMEGDWEGKGDQGTFTFTR</sequence>
<name>A0A5N6UWK9_ASPTM</name>
<dbReference type="EMBL" id="ML738624">
    <property type="protein sequence ID" value="KAE8162833.1"/>
    <property type="molecule type" value="Genomic_DNA"/>
</dbReference>
<evidence type="ECO:0000313" key="2">
    <source>
        <dbReference type="Proteomes" id="UP000326950"/>
    </source>
</evidence>
<dbReference type="OrthoDB" id="4417507at2759"/>
<protein>
    <submittedName>
        <fullName evidence="1">Uncharacterized protein</fullName>
    </submittedName>
</protein>
<proteinExistence type="predicted"/>
<dbReference type="AlphaFoldDB" id="A0A5N6UWK9"/>
<accession>A0A5N6UWK9</accession>
<gene>
    <name evidence="1" type="ORF">BDV40DRAFT_300083</name>
</gene>
<reference evidence="1 2" key="1">
    <citation type="submission" date="2019-04" db="EMBL/GenBank/DDBJ databases">
        <title>Friends and foes A comparative genomics study of 23 Aspergillus species from section Flavi.</title>
        <authorList>
            <consortium name="DOE Joint Genome Institute"/>
            <person name="Kjaerbolling I."/>
            <person name="Vesth T."/>
            <person name="Frisvad J.C."/>
            <person name="Nybo J.L."/>
            <person name="Theobald S."/>
            <person name="Kildgaard S."/>
            <person name="Isbrandt T."/>
            <person name="Kuo A."/>
            <person name="Sato A."/>
            <person name="Lyhne E.K."/>
            <person name="Kogle M.E."/>
            <person name="Wiebenga A."/>
            <person name="Kun R.S."/>
            <person name="Lubbers R.J."/>
            <person name="Makela M.R."/>
            <person name="Barry K."/>
            <person name="Chovatia M."/>
            <person name="Clum A."/>
            <person name="Daum C."/>
            <person name="Haridas S."/>
            <person name="He G."/>
            <person name="LaButti K."/>
            <person name="Lipzen A."/>
            <person name="Mondo S."/>
            <person name="Riley R."/>
            <person name="Salamov A."/>
            <person name="Simmons B.A."/>
            <person name="Magnuson J.K."/>
            <person name="Henrissat B."/>
            <person name="Mortensen U.H."/>
            <person name="Larsen T.O."/>
            <person name="Devries R.P."/>
            <person name="Grigoriev I.V."/>
            <person name="Machida M."/>
            <person name="Baker S.E."/>
            <person name="Andersen M.R."/>
        </authorList>
    </citation>
    <scope>NUCLEOTIDE SEQUENCE [LARGE SCALE GENOMIC DNA]</scope>
    <source>
        <strain evidence="1 2">CBS 117626</strain>
    </source>
</reference>
<organism evidence="1 2">
    <name type="scientific">Aspergillus tamarii</name>
    <dbReference type="NCBI Taxonomy" id="41984"/>
    <lineage>
        <taxon>Eukaryota</taxon>
        <taxon>Fungi</taxon>
        <taxon>Dikarya</taxon>
        <taxon>Ascomycota</taxon>
        <taxon>Pezizomycotina</taxon>
        <taxon>Eurotiomycetes</taxon>
        <taxon>Eurotiomycetidae</taxon>
        <taxon>Eurotiales</taxon>
        <taxon>Aspergillaceae</taxon>
        <taxon>Aspergillus</taxon>
        <taxon>Aspergillus subgen. Circumdati</taxon>
    </lineage>
</organism>
<evidence type="ECO:0000313" key="1">
    <source>
        <dbReference type="EMBL" id="KAE8162833.1"/>
    </source>
</evidence>